<dbReference type="RefSeq" id="XP_035670218.1">
    <property type="nucleotide sequence ID" value="XM_035814325.1"/>
</dbReference>
<dbReference type="Gene3D" id="1.10.533.10">
    <property type="entry name" value="Death Domain, Fas"/>
    <property type="match status" value="4"/>
</dbReference>
<feature type="region of interest" description="Disordered" evidence="1">
    <location>
        <begin position="408"/>
        <end position="432"/>
    </location>
</feature>
<evidence type="ECO:0000313" key="3">
    <source>
        <dbReference type="Proteomes" id="UP000001554"/>
    </source>
</evidence>
<evidence type="ECO:0000256" key="1">
    <source>
        <dbReference type="SAM" id="MobiDB-lite"/>
    </source>
</evidence>
<dbReference type="Proteomes" id="UP000001554">
    <property type="component" value="Chromosome 3"/>
</dbReference>
<dbReference type="GO" id="GO:0007165">
    <property type="term" value="P:signal transduction"/>
    <property type="evidence" value="ECO:0007669"/>
    <property type="project" value="InterPro"/>
</dbReference>
<name>A0A9J7KTV8_BRAFL</name>
<feature type="compositionally biased region" description="Polar residues" evidence="1">
    <location>
        <begin position="547"/>
        <end position="565"/>
    </location>
</feature>
<dbReference type="InterPro" id="IPR000488">
    <property type="entry name" value="Death_dom"/>
</dbReference>
<feature type="compositionally biased region" description="Basic residues" evidence="1">
    <location>
        <begin position="695"/>
        <end position="705"/>
    </location>
</feature>
<reference evidence="4" key="2">
    <citation type="submission" date="2025-08" db="UniProtKB">
        <authorList>
            <consortium name="RefSeq"/>
        </authorList>
    </citation>
    <scope>IDENTIFICATION</scope>
    <source>
        <strain evidence="4">S238N-H82</strain>
        <tissue evidence="4">Testes</tissue>
    </source>
</reference>
<dbReference type="PANTHER" id="PTHR15077">
    <property type="entry name" value="FAS-ASSOCIATING DEATH DOMAIN-CONTAINING PROTEIN FADD"/>
    <property type="match status" value="1"/>
</dbReference>
<feature type="region of interest" description="Disordered" evidence="1">
    <location>
        <begin position="267"/>
        <end position="314"/>
    </location>
</feature>
<dbReference type="AlphaFoldDB" id="A0A9J7KTV8"/>
<reference evidence="3" key="1">
    <citation type="journal article" date="2020" name="Nat. Ecol. Evol.">
        <title>Deeply conserved synteny resolves early events in vertebrate evolution.</title>
        <authorList>
            <person name="Simakov O."/>
            <person name="Marletaz F."/>
            <person name="Yue J.X."/>
            <person name="O'Connell B."/>
            <person name="Jenkins J."/>
            <person name="Brandt A."/>
            <person name="Calef R."/>
            <person name="Tung C.H."/>
            <person name="Huang T.K."/>
            <person name="Schmutz J."/>
            <person name="Satoh N."/>
            <person name="Yu J.K."/>
            <person name="Putnam N.H."/>
            <person name="Green R.E."/>
            <person name="Rokhsar D.S."/>
        </authorList>
    </citation>
    <scope>NUCLEOTIDE SEQUENCE [LARGE SCALE GENOMIC DNA]</scope>
    <source>
        <strain evidence="3">S238N-H82</strain>
    </source>
</reference>
<proteinExistence type="predicted"/>
<dbReference type="InterPro" id="IPR011029">
    <property type="entry name" value="DEATH-like_dom_sf"/>
</dbReference>
<feature type="compositionally biased region" description="Polar residues" evidence="1">
    <location>
        <begin position="298"/>
        <end position="307"/>
    </location>
</feature>
<dbReference type="KEGG" id="bfo:118411837"/>
<dbReference type="SUPFAM" id="SSF47986">
    <property type="entry name" value="DEATH domain"/>
    <property type="match status" value="3"/>
</dbReference>
<dbReference type="GeneID" id="118411837"/>
<gene>
    <name evidence="4" type="primary">LOC118411837</name>
</gene>
<dbReference type="PANTHER" id="PTHR15077:SF9">
    <property type="entry name" value="C-TERMINAL OF ROC (COR) DOMAIN-CONTAINING PROTEIN"/>
    <property type="match status" value="1"/>
</dbReference>
<dbReference type="Pfam" id="PF00531">
    <property type="entry name" value="Death"/>
    <property type="match status" value="2"/>
</dbReference>
<feature type="region of interest" description="Disordered" evidence="1">
    <location>
        <begin position="667"/>
        <end position="705"/>
    </location>
</feature>
<dbReference type="InterPro" id="IPR016729">
    <property type="entry name" value="FADD"/>
</dbReference>
<dbReference type="PROSITE" id="PS50017">
    <property type="entry name" value="DEATH_DOMAIN"/>
    <property type="match status" value="2"/>
</dbReference>
<sequence length="705" mass="80039">MDTGPRVVLLHAAEDLDFVGRLVGELRYLSGNYSLPQTDICQQVTGTPGDLLTHGSVKLVVPVISRHLLADQSSLTVGLETAVRNNKPRYVIWLDQNKDDFREFGTLVSRQYPTLEAPARRVQRDRVWETMPGSVVRGMLGIAWDMNSVLCRQTGELRWPCWYTLFHNRAFLADNMNLSAVLTRLEQENQLSPDEVWDIEDNPLFVVFEPTPLRRGARLVEMLKERSRQEPYDWLVRVLREEGQDFLAEKMEEQEGHWARQYGIGEQQAAQPGQQTAQTEHFTQQSQGRKKRAHSAEGSDSGQSTPSEHGRPVRRQLVSSHIAGTRSHFQYIVAPYWKDLAFFLGFGSAAVSNITHRNPDDESCYMDMLEEWKKLRGEEATTQVLKAALSEADLQGVLRARGLTERAFPELADNSGSTDEPGEAGPSDSASGELRYPCTVTLFHNRGILYDNMNLPAVLTRLEQENKLSPAEVRDIQDNPVWVLMESKPARLVPRLVEMLDDRRRQEPYDWFVRVLREEGQDFLAEKMEEQERHWARHYGIGEQLATQPGQQTAQREHFSQQSQGRNKRAYGTEGSDGGTRSYFHDIKEAVAPYWKNLAFFLGFGSAAVSDIAHRNPDDESRYMDMLEEWKKLRGEEATTQVFKAALSEAGLQLVLEAHRLKRAFPELADNSGSTDVPGEVGPSDGASALPTRAPPKKRRRKRRT</sequence>
<protein>
    <submittedName>
        <fullName evidence="4">Uncharacterized protein LOC118411837</fullName>
    </submittedName>
</protein>
<feature type="region of interest" description="Disordered" evidence="1">
    <location>
        <begin position="547"/>
        <end position="578"/>
    </location>
</feature>
<accession>A0A9J7KTV8</accession>
<dbReference type="CDD" id="cd01670">
    <property type="entry name" value="Death"/>
    <property type="match status" value="2"/>
</dbReference>
<dbReference type="CDD" id="cd01671">
    <property type="entry name" value="CARD"/>
    <property type="match status" value="2"/>
</dbReference>
<feature type="domain" description="Death" evidence="2">
    <location>
        <begin position="337"/>
        <end position="399"/>
    </location>
</feature>
<evidence type="ECO:0000313" key="4">
    <source>
        <dbReference type="RefSeq" id="XP_035670218.1"/>
    </source>
</evidence>
<keyword evidence="3" id="KW-1185">Reference proteome</keyword>
<organism evidence="3 4">
    <name type="scientific">Branchiostoma floridae</name>
    <name type="common">Florida lancelet</name>
    <name type="synonym">Amphioxus</name>
    <dbReference type="NCBI Taxonomy" id="7739"/>
    <lineage>
        <taxon>Eukaryota</taxon>
        <taxon>Metazoa</taxon>
        <taxon>Chordata</taxon>
        <taxon>Cephalochordata</taxon>
        <taxon>Leptocardii</taxon>
        <taxon>Amphioxiformes</taxon>
        <taxon>Branchiostomatidae</taxon>
        <taxon>Branchiostoma</taxon>
    </lineage>
</organism>
<evidence type="ECO:0000259" key="2">
    <source>
        <dbReference type="PROSITE" id="PS50017"/>
    </source>
</evidence>
<feature type="domain" description="Death" evidence="2">
    <location>
        <begin position="595"/>
        <end position="657"/>
    </location>
</feature>
<feature type="compositionally biased region" description="Low complexity" evidence="1">
    <location>
        <begin position="267"/>
        <end position="280"/>
    </location>
</feature>